<sequence>MAYSLAEIKRACLYAGTKPDDLAKIINTLQTSGTPGVGVKTITGTIDASNKLTLTFTLTDNTTQTVEGTITPTPAA</sequence>
<proteinExistence type="predicted"/>
<dbReference type="EMBL" id="BK015712">
    <property type="protein sequence ID" value="DAE21543.1"/>
    <property type="molecule type" value="Genomic_DNA"/>
</dbReference>
<organism evidence="1">
    <name type="scientific">Myoviridae sp. ctgXL3</name>
    <dbReference type="NCBI Taxonomy" id="2826681"/>
    <lineage>
        <taxon>Viruses</taxon>
        <taxon>Duplodnaviria</taxon>
        <taxon>Heunggongvirae</taxon>
        <taxon>Uroviricota</taxon>
        <taxon>Caudoviricetes</taxon>
    </lineage>
</organism>
<protein>
    <submittedName>
        <fullName evidence="1">Uncharacterized protein</fullName>
    </submittedName>
</protein>
<accession>A0A8S5QQJ3</accession>
<reference evidence="1" key="1">
    <citation type="journal article" date="2021" name="Proc. Natl. Acad. Sci. U.S.A.">
        <title>A Catalog of Tens of Thousands of Viruses from Human Metagenomes Reveals Hidden Associations with Chronic Diseases.</title>
        <authorList>
            <person name="Tisza M.J."/>
            <person name="Buck C.B."/>
        </authorList>
    </citation>
    <scope>NUCLEOTIDE SEQUENCE</scope>
    <source>
        <strain evidence="1">CtgXL3</strain>
    </source>
</reference>
<name>A0A8S5QQJ3_9CAUD</name>
<evidence type="ECO:0000313" key="1">
    <source>
        <dbReference type="EMBL" id="DAE21543.1"/>
    </source>
</evidence>